<dbReference type="GO" id="GO:0016226">
    <property type="term" value="P:iron-sulfur cluster assembly"/>
    <property type="evidence" value="ECO:0007669"/>
    <property type="project" value="TreeGrafter"/>
</dbReference>
<proteinExistence type="predicted"/>
<dbReference type="KEGG" id="syw:SYNW0237"/>
<dbReference type="InterPro" id="IPR027266">
    <property type="entry name" value="TrmE/GcvT-like"/>
</dbReference>
<dbReference type="AlphaFoldDB" id="Q7U9L7"/>
<dbReference type="STRING" id="84588.SYNW0237"/>
<dbReference type="InterPro" id="IPR017703">
    <property type="entry name" value="YgfZ/GCV_T_CS"/>
</dbReference>
<dbReference type="HOGENOM" id="CLU_007884_6_3_3"/>
<evidence type="ECO:0008006" key="5">
    <source>
        <dbReference type="Google" id="ProtNLM"/>
    </source>
</evidence>
<sequence length="265" mass="28541">MTTTIHWDDAFPMLRLEGKGARDFLQGQTTADLSGLVDGELQQSCWLTATGRLRALLELRLDATGADVLVLAGDAEAVSRGFDQVIFPADRVRLNASRRQRRVQGLDPVGLALWIGKDQPLPEELNASTQLENDALERHRLQQGFPPGPAEMNGETNPLELGLSGRISLDKGCYLGQETMAKLTGKGGVKQQLRCWHSEQPLHPGDQLNVGSDRAGTITSALSHPGAALGLALVRRQFLDLSSVEGPTGQTVQLGQPAAFQEPPA</sequence>
<dbReference type="Proteomes" id="UP000001422">
    <property type="component" value="Chromosome"/>
</dbReference>
<evidence type="ECO:0000256" key="2">
    <source>
        <dbReference type="SAM" id="MobiDB-lite"/>
    </source>
</evidence>
<dbReference type="SUPFAM" id="SSF103025">
    <property type="entry name" value="Folate-binding domain"/>
    <property type="match status" value="1"/>
</dbReference>
<feature type="region of interest" description="Disordered" evidence="2">
    <location>
        <begin position="246"/>
        <end position="265"/>
    </location>
</feature>
<dbReference type="NCBIfam" id="TIGR03317">
    <property type="entry name" value="ygfZ_signature"/>
    <property type="match status" value="1"/>
</dbReference>
<evidence type="ECO:0000256" key="1">
    <source>
        <dbReference type="ARBA" id="ARBA00022946"/>
    </source>
</evidence>
<dbReference type="eggNOG" id="COG0354">
    <property type="taxonomic scope" value="Bacteria"/>
</dbReference>
<accession>Q7U9L7</accession>
<evidence type="ECO:0000313" key="4">
    <source>
        <dbReference type="Proteomes" id="UP000001422"/>
    </source>
</evidence>
<dbReference type="EMBL" id="BX569689">
    <property type="protein sequence ID" value="CAE06752.1"/>
    <property type="molecule type" value="Genomic_DNA"/>
</dbReference>
<gene>
    <name evidence="3" type="ordered locus">SYNW0237</name>
</gene>
<keyword evidence="4" id="KW-1185">Reference proteome</keyword>
<dbReference type="PIRSF" id="PIRSF006487">
    <property type="entry name" value="GcvT"/>
    <property type="match status" value="1"/>
</dbReference>
<reference evidence="3 4" key="1">
    <citation type="journal article" date="2003" name="Nature">
        <title>The genome of a motile marine Synechococcus.</title>
        <authorList>
            <person name="Palenik B."/>
            <person name="Brahamsha B."/>
            <person name="Larimer F."/>
            <person name="Land M."/>
            <person name="Hauser L."/>
            <person name="Chain P."/>
            <person name="Lamerdin J."/>
            <person name="Regala W."/>
            <person name="Allen E.A."/>
            <person name="McCarren J."/>
            <person name="Paulsen I."/>
            <person name="Dufresne A."/>
            <person name="Partensky F."/>
            <person name="Webb E."/>
            <person name="Waterbury J."/>
        </authorList>
    </citation>
    <scope>NUCLEOTIDE SEQUENCE [LARGE SCALE GENOMIC DNA]</scope>
    <source>
        <strain evidence="3 4">WH8102</strain>
    </source>
</reference>
<dbReference type="Gene3D" id="3.30.1360.120">
    <property type="entry name" value="Probable tRNA modification gtpase trme, domain 1"/>
    <property type="match status" value="2"/>
</dbReference>
<dbReference type="PANTHER" id="PTHR22602">
    <property type="entry name" value="TRANSFERASE CAF17, MITOCHONDRIAL-RELATED"/>
    <property type="match status" value="1"/>
</dbReference>
<name>Q7U9L7_PARMW</name>
<evidence type="ECO:0000313" key="3">
    <source>
        <dbReference type="EMBL" id="CAE06752.1"/>
    </source>
</evidence>
<dbReference type="RefSeq" id="WP_011127113.1">
    <property type="nucleotide sequence ID" value="NC_005070.1"/>
</dbReference>
<organism evidence="3 4">
    <name type="scientific">Parasynechococcus marenigrum (strain WH8102)</name>
    <dbReference type="NCBI Taxonomy" id="84588"/>
    <lineage>
        <taxon>Bacteria</taxon>
        <taxon>Bacillati</taxon>
        <taxon>Cyanobacteriota</taxon>
        <taxon>Cyanophyceae</taxon>
        <taxon>Synechococcales</taxon>
        <taxon>Prochlorococcaceae</taxon>
        <taxon>Parasynechococcus</taxon>
        <taxon>Parasynechococcus marenigrum</taxon>
    </lineage>
</organism>
<keyword evidence="1" id="KW-0809">Transit peptide</keyword>
<dbReference type="PANTHER" id="PTHR22602:SF0">
    <property type="entry name" value="TRANSFERASE CAF17, MITOCHONDRIAL-RELATED"/>
    <property type="match status" value="1"/>
</dbReference>
<protein>
    <recommendedName>
        <fullName evidence="5">Folate-binding protein</fullName>
    </recommendedName>
</protein>
<dbReference type="InterPro" id="IPR045179">
    <property type="entry name" value="YgfZ/GcvT"/>
</dbReference>